<feature type="compositionally biased region" description="Low complexity" evidence="1">
    <location>
        <begin position="205"/>
        <end position="217"/>
    </location>
</feature>
<feature type="compositionally biased region" description="Low complexity" evidence="1">
    <location>
        <begin position="225"/>
        <end position="239"/>
    </location>
</feature>
<feature type="compositionally biased region" description="Polar residues" evidence="1">
    <location>
        <begin position="86"/>
        <end position="100"/>
    </location>
</feature>
<evidence type="ECO:0000313" key="2">
    <source>
        <dbReference type="EMBL" id="CAA0840598.1"/>
    </source>
</evidence>
<evidence type="ECO:0000313" key="3">
    <source>
        <dbReference type="Proteomes" id="UP001153555"/>
    </source>
</evidence>
<gene>
    <name evidence="2" type="ORF">SHERM_06669</name>
</gene>
<feature type="non-terminal residue" evidence="2">
    <location>
        <position position="1"/>
    </location>
</feature>
<protein>
    <submittedName>
        <fullName evidence="2">Uncharacterized protein</fullName>
    </submittedName>
</protein>
<proteinExistence type="predicted"/>
<feature type="region of interest" description="Disordered" evidence="1">
    <location>
        <begin position="67"/>
        <end position="128"/>
    </location>
</feature>
<name>A0A9N7P131_STRHE</name>
<reference evidence="2" key="1">
    <citation type="submission" date="2019-12" db="EMBL/GenBank/DDBJ databases">
        <authorList>
            <person name="Scholes J."/>
        </authorList>
    </citation>
    <scope>NUCLEOTIDE SEQUENCE</scope>
</reference>
<feature type="compositionally biased region" description="Low complexity" evidence="1">
    <location>
        <begin position="116"/>
        <end position="128"/>
    </location>
</feature>
<feature type="region of interest" description="Disordered" evidence="1">
    <location>
        <begin position="169"/>
        <end position="239"/>
    </location>
</feature>
<dbReference type="Proteomes" id="UP001153555">
    <property type="component" value="Unassembled WGS sequence"/>
</dbReference>
<dbReference type="AlphaFoldDB" id="A0A9N7P131"/>
<dbReference type="EMBL" id="CACSLK010033728">
    <property type="protein sequence ID" value="CAA0840598.1"/>
    <property type="molecule type" value="Genomic_DNA"/>
</dbReference>
<keyword evidence="3" id="KW-1185">Reference proteome</keyword>
<feature type="non-terminal residue" evidence="2">
    <location>
        <position position="357"/>
    </location>
</feature>
<accession>A0A9N7P131</accession>
<evidence type="ECO:0000256" key="1">
    <source>
        <dbReference type="SAM" id="MobiDB-lite"/>
    </source>
</evidence>
<sequence>SRLTIDPAGQLLMLGRAPAVAGFGPVRRVSVYRISARRLRVATRWSSLRQATSMALCIVSGRSSRTSAARSNLSPATKAPTSASSDQSRTRQASRSNSLMYSRKLPLPKISHVQNSSAPRLSASHASSAHARAIAHALRVPPSSCTRAPSASPSPVRTRSLFASSPLVLPARPARPSPAAPRVPPTPSPSPATPMPSRIRCPPKSLVLARPALSASSPPRPRASRPPSALQSPMAHPAASAALHAVMPPNANASQSTSAACSHPRTPVVVFVTLSRASRPDARPTPDSRSSSTPLPTDSVGSPGGHGSHPSNPIQSPARQIQPSFILLLPPFRTTILRTRLFLAHGLHQHFSSFVFA</sequence>
<feature type="compositionally biased region" description="Low complexity" evidence="1">
    <location>
        <begin position="287"/>
        <end position="301"/>
    </location>
</feature>
<comment type="caution">
    <text evidence="2">The sequence shown here is derived from an EMBL/GenBank/DDBJ whole genome shotgun (WGS) entry which is preliminary data.</text>
</comment>
<organism evidence="2 3">
    <name type="scientific">Striga hermonthica</name>
    <name type="common">Purple witchweed</name>
    <name type="synonym">Buchnera hermonthica</name>
    <dbReference type="NCBI Taxonomy" id="68872"/>
    <lineage>
        <taxon>Eukaryota</taxon>
        <taxon>Viridiplantae</taxon>
        <taxon>Streptophyta</taxon>
        <taxon>Embryophyta</taxon>
        <taxon>Tracheophyta</taxon>
        <taxon>Spermatophyta</taxon>
        <taxon>Magnoliopsida</taxon>
        <taxon>eudicotyledons</taxon>
        <taxon>Gunneridae</taxon>
        <taxon>Pentapetalae</taxon>
        <taxon>asterids</taxon>
        <taxon>lamiids</taxon>
        <taxon>Lamiales</taxon>
        <taxon>Orobanchaceae</taxon>
        <taxon>Buchnereae</taxon>
        <taxon>Striga</taxon>
    </lineage>
</organism>
<feature type="compositionally biased region" description="Low complexity" evidence="1">
    <location>
        <begin position="67"/>
        <end position="85"/>
    </location>
</feature>
<feature type="compositionally biased region" description="Pro residues" evidence="1">
    <location>
        <begin position="173"/>
        <end position="194"/>
    </location>
</feature>
<feature type="region of interest" description="Disordered" evidence="1">
    <location>
        <begin position="275"/>
        <end position="317"/>
    </location>
</feature>